<dbReference type="EMBL" id="AVPF01000003">
    <property type="protein sequence ID" value="KGX91267.1"/>
    <property type="molecule type" value="Genomic_DNA"/>
</dbReference>
<dbReference type="AlphaFoldDB" id="A0A0A5I611"/>
<feature type="compositionally biased region" description="Basic and acidic residues" evidence="1">
    <location>
        <begin position="156"/>
        <end position="175"/>
    </location>
</feature>
<keyword evidence="2" id="KW-0812">Transmembrane</keyword>
<feature type="compositionally biased region" description="Basic and acidic residues" evidence="1">
    <location>
        <begin position="123"/>
        <end position="148"/>
    </location>
</feature>
<dbReference type="OrthoDB" id="2452361at2"/>
<accession>A0A0A5I611</accession>
<feature type="compositionally biased region" description="Polar residues" evidence="1">
    <location>
        <begin position="70"/>
        <end position="80"/>
    </location>
</feature>
<organism evidence="3 4">
    <name type="scientific">Pontibacillus marinus BH030004 = DSM 16465</name>
    <dbReference type="NCBI Taxonomy" id="1385511"/>
    <lineage>
        <taxon>Bacteria</taxon>
        <taxon>Bacillati</taxon>
        <taxon>Bacillota</taxon>
        <taxon>Bacilli</taxon>
        <taxon>Bacillales</taxon>
        <taxon>Bacillaceae</taxon>
        <taxon>Pontibacillus</taxon>
    </lineage>
</organism>
<evidence type="ECO:0000256" key="1">
    <source>
        <dbReference type="SAM" id="MobiDB-lite"/>
    </source>
</evidence>
<proteinExistence type="predicted"/>
<sequence length="284" mass="32700">MKKWIKYSLVVLVIATLTGGSWFTYTFFIKDYETADEEVDKIVDTEFDITLPDNENIISENEGSDKKQANGDSETPSNQESSKDDKSNEAEDSKDTSSKQNQVDSNRSTNKDTSSSQNSFNETTDKKNTETSHNRTESDETKEKKESDSQSETNQEEEKSNKTDENSPTVEDIKNRYRPSFQALQDQALAKLNNLVTYAYDEYKRKKKSGEKVSYGYFFKKYKSAAKELEAKTDATFQRLYSSLQQDLVENGFSKQDASDVKEYYKQRKESRESQMLSKVLENF</sequence>
<evidence type="ECO:0000256" key="2">
    <source>
        <dbReference type="SAM" id="Phobius"/>
    </source>
</evidence>
<feature type="region of interest" description="Disordered" evidence="1">
    <location>
        <begin position="53"/>
        <end position="178"/>
    </location>
</feature>
<keyword evidence="2" id="KW-1133">Transmembrane helix</keyword>
<gene>
    <name evidence="3" type="ORF">N783_11165</name>
</gene>
<name>A0A0A5I611_9BACI</name>
<feature type="transmembrane region" description="Helical" evidence="2">
    <location>
        <begin position="7"/>
        <end position="28"/>
    </location>
</feature>
<evidence type="ECO:0000313" key="4">
    <source>
        <dbReference type="Proteomes" id="UP000030403"/>
    </source>
</evidence>
<evidence type="ECO:0000313" key="3">
    <source>
        <dbReference type="EMBL" id="KGX91267.1"/>
    </source>
</evidence>
<reference evidence="3 4" key="1">
    <citation type="submission" date="2013-08" db="EMBL/GenBank/DDBJ databases">
        <authorList>
            <person name="Huang J."/>
            <person name="Wang G."/>
        </authorList>
    </citation>
    <scope>NUCLEOTIDE SEQUENCE [LARGE SCALE GENOMIC DNA]</scope>
    <source>
        <strain evidence="3 4">BH030004</strain>
    </source>
</reference>
<dbReference type="STRING" id="1385511.GCA_000425225_00787"/>
<keyword evidence="2" id="KW-0472">Membrane</keyword>
<comment type="caution">
    <text evidence="3">The sequence shown here is derived from an EMBL/GenBank/DDBJ whole genome shotgun (WGS) entry which is preliminary data.</text>
</comment>
<keyword evidence="4" id="KW-1185">Reference proteome</keyword>
<feature type="compositionally biased region" description="Polar residues" evidence="1">
    <location>
        <begin position="98"/>
        <end position="122"/>
    </location>
</feature>
<feature type="compositionally biased region" description="Basic and acidic residues" evidence="1">
    <location>
        <begin position="81"/>
        <end position="97"/>
    </location>
</feature>
<dbReference type="Proteomes" id="UP000030403">
    <property type="component" value="Unassembled WGS sequence"/>
</dbReference>
<protein>
    <submittedName>
        <fullName evidence="3">Uncharacterized protein</fullName>
    </submittedName>
</protein>
<dbReference type="RefSeq" id="WP_027445378.1">
    <property type="nucleotide sequence ID" value="NZ_AULJ01000008.1"/>
</dbReference>
<dbReference type="eggNOG" id="ENOG50304U2">
    <property type="taxonomic scope" value="Bacteria"/>
</dbReference>